<reference evidence="2 3" key="1">
    <citation type="journal article" date="2019" name="Sci. Rep.">
        <title>Orb-weaving spider Araneus ventricosus genome elucidates the spidroin gene catalogue.</title>
        <authorList>
            <person name="Kono N."/>
            <person name="Nakamura H."/>
            <person name="Ohtoshi R."/>
            <person name="Moran D.A.P."/>
            <person name="Shinohara A."/>
            <person name="Yoshida Y."/>
            <person name="Fujiwara M."/>
            <person name="Mori M."/>
            <person name="Tomita M."/>
            <person name="Arakawa K."/>
        </authorList>
    </citation>
    <scope>NUCLEOTIDE SEQUENCE [LARGE SCALE GENOMIC DNA]</scope>
</reference>
<organism evidence="2 3">
    <name type="scientific">Araneus ventricosus</name>
    <name type="common">Orbweaver spider</name>
    <name type="synonym">Epeira ventricosa</name>
    <dbReference type="NCBI Taxonomy" id="182803"/>
    <lineage>
        <taxon>Eukaryota</taxon>
        <taxon>Metazoa</taxon>
        <taxon>Ecdysozoa</taxon>
        <taxon>Arthropoda</taxon>
        <taxon>Chelicerata</taxon>
        <taxon>Arachnida</taxon>
        <taxon>Araneae</taxon>
        <taxon>Araneomorphae</taxon>
        <taxon>Entelegynae</taxon>
        <taxon>Araneoidea</taxon>
        <taxon>Araneidae</taxon>
        <taxon>Araneus</taxon>
    </lineage>
</organism>
<evidence type="ECO:0000313" key="3">
    <source>
        <dbReference type="Proteomes" id="UP000499080"/>
    </source>
</evidence>
<proteinExistence type="predicted"/>
<dbReference type="EMBL" id="BGPR01006480">
    <property type="protein sequence ID" value="GBN19340.1"/>
    <property type="molecule type" value="Genomic_DNA"/>
</dbReference>
<feature type="region of interest" description="Disordered" evidence="1">
    <location>
        <begin position="61"/>
        <end position="91"/>
    </location>
</feature>
<evidence type="ECO:0000313" key="2">
    <source>
        <dbReference type="EMBL" id="GBN19340.1"/>
    </source>
</evidence>
<protein>
    <submittedName>
        <fullName evidence="2">Uncharacterized protein</fullName>
    </submittedName>
</protein>
<accession>A0A4Y2LYV5</accession>
<sequence>MTAEKTDLALMQDQISGFGCPATMTSDGGSLLVISKNNKNYNINLNGKQSRVSTDLVKPGYVLADNTNHPDQNQSQSIIKDPTTTPPTPSI</sequence>
<comment type="caution">
    <text evidence="2">The sequence shown here is derived from an EMBL/GenBank/DDBJ whole genome shotgun (WGS) entry which is preliminary data.</text>
</comment>
<feature type="compositionally biased region" description="Polar residues" evidence="1">
    <location>
        <begin position="65"/>
        <end position="78"/>
    </location>
</feature>
<name>A0A4Y2LYV5_ARAVE</name>
<evidence type="ECO:0000256" key="1">
    <source>
        <dbReference type="SAM" id="MobiDB-lite"/>
    </source>
</evidence>
<dbReference type="AlphaFoldDB" id="A0A4Y2LYV5"/>
<keyword evidence="3" id="KW-1185">Reference proteome</keyword>
<dbReference type="Proteomes" id="UP000499080">
    <property type="component" value="Unassembled WGS sequence"/>
</dbReference>
<gene>
    <name evidence="2" type="ORF">AVEN_264587_1</name>
</gene>